<gene>
    <name evidence="3" type="ORF">ACFFIA_13825</name>
</gene>
<dbReference type="InterPro" id="IPR036663">
    <property type="entry name" value="Fumarylacetoacetase_C_sf"/>
</dbReference>
<sequence>MTTNDIAERLLRAYVTREAIEPISSGPGVRTVDEAYAIQLAQVDRWRRDGRVVRGHKIGLTSAAMREQLGIDQPDYGHLFEDMFFTPGEPVPVGRFLQPRAEPEIAFVLSGDLAGPGLTVDDAAAAVGSVHAALEIIDSRIADWRIGLVDTIADNASSGGAVVAAEPLPVAATDLADVECVFRVDGEVVATGVGSDVSGTPLGALAWLANRLGELGHRLEAGHVVLSGSLTKAAGISAGNVVTADFPSLGSVRATFA</sequence>
<evidence type="ECO:0000256" key="1">
    <source>
        <dbReference type="ARBA" id="ARBA00023239"/>
    </source>
</evidence>
<dbReference type="RefSeq" id="WP_377250693.1">
    <property type="nucleotide sequence ID" value="NZ_JBHLUH010000020.1"/>
</dbReference>
<name>A0ABV6M276_9ACTN</name>
<dbReference type="PANTHER" id="PTHR30143">
    <property type="entry name" value="ACID HYDRATASE"/>
    <property type="match status" value="1"/>
</dbReference>
<dbReference type="Proteomes" id="UP001589867">
    <property type="component" value="Unassembled WGS sequence"/>
</dbReference>
<feature type="domain" description="Fumarylacetoacetase-like C-terminal" evidence="2">
    <location>
        <begin position="78"/>
        <end position="256"/>
    </location>
</feature>
<keyword evidence="1" id="KW-0456">Lyase</keyword>
<organism evidence="3 4">
    <name type="scientific">Phytohabitans kaempferiae</name>
    <dbReference type="NCBI Taxonomy" id="1620943"/>
    <lineage>
        <taxon>Bacteria</taxon>
        <taxon>Bacillati</taxon>
        <taxon>Actinomycetota</taxon>
        <taxon>Actinomycetes</taxon>
        <taxon>Micromonosporales</taxon>
        <taxon>Micromonosporaceae</taxon>
    </lineage>
</organism>
<protein>
    <submittedName>
        <fullName evidence="3">2-keto-4-pentenoate hydratase</fullName>
    </submittedName>
</protein>
<evidence type="ECO:0000259" key="2">
    <source>
        <dbReference type="Pfam" id="PF01557"/>
    </source>
</evidence>
<dbReference type="Gene3D" id="3.90.850.10">
    <property type="entry name" value="Fumarylacetoacetase-like, C-terminal domain"/>
    <property type="match status" value="1"/>
</dbReference>
<reference evidence="3 4" key="1">
    <citation type="submission" date="2024-09" db="EMBL/GenBank/DDBJ databases">
        <authorList>
            <person name="Sun Q."/>
            <person name="Mori K."/>
        </authorList>
    </citation>
    <scope>NUCLEOTIDE SEQUENCE [LARGE SCALE GENOMIC DNA]</scope>
    <source>
        <strain evidence="3 4">TBRC 3947</strain>
    </source>
</reference>
<proteinExistence type="predicted"/>
<comment type="caution">
    <text evidence="3">The sequence shown here is derived from an EMBL/GenBank/DDBJ whole genome shotgun (WGS) entry which is preliminary data.</text>
</comment>
<dbReference type="InterPro" id="IPR050772">
    <property type="entry name" value="Hydratase-Decarb/MhpD_sf"/>
</dbReference>
<dbReference type="SUPFAM" id="SSF56529">
    <property type="entry name" value="FAH"/>
    <property type="match status" value="1"/>
</dbReference>
<keyword evidence="4" id="KW-1185">Reference proteome</keyword>
<evidence type="ECO:0000313" key="3">
    <source>
        <dbReference type="EMBL" id="MFC0528741.1"/>
    </source>
</evidence>
<evidence type="ECO:0000313" key="4">
    <source>
        <dbReference type="Proteomes" id="UP001589867"/>
    </source>
</evidence>
<dbReference type="Pfam" id="PF01557">
    <property type="entry name" value="FAA_hydrolase"/>
    <property type="match status" value="1"/>
</dbReference>
<dbReference type="InterPro" id="IPR011234">
    <property type="entry name" value="Fumarylacetoacetase-like_C"/>
</dbReference>
<dbReference type="PANTHER" id="PTHR30143:SF0">
    <property type="entry name" value="2-KETO-4-PENTENOATE HYDRATASE"/>
    <property type="match status" value="1"/>
</dbReference>
<accession>A0ABV6M276</accession>
<dbReference type="EMBL" id="JBHLUH010000020">
    <property type="protein sequence ID" value="MFC0528741.1"/>
    <property type="molecule type" value="Genomic_DNA"/>
</dbReference>